<organism evidence="3 4">
    <name type="scientific">Natronosalvus hydrolyticus</name>
    <dbReference type="NCBI Taxonomy" id="2979988"/>
    <lineage>
        <taxon>Archaea</taxon>
        <taxon>Methanobacteriati</taxon>
        <taxon>Methanobacteriota</taxon>
        <taxon>Stenosarchaea group</taxon>
        <taxon>Halobacteria</taxon>
        <taxon>Halobacteriales</taxon>
        <taxon>Natrialbaceae</taxon>
        <taxon>Natronosalvus</taxon>
    </lineage>
</organism>
<dbReference type="InterPro" id="IPR007374">
    <property type="entry name" value="ASCH_domain"/>
</dbReference>
<sequence>MSLLFQPEHVEQIRSGEKTATRRDWSENYNPPRAGTVQMATESLFESDEECECYIRIKDIYEQPLGEMTARDAEREGGYTLEEFRKKWEEINDEWDPDKVVTAVEFEYVGRSRPTKQVSQVE</sequence>
<dbReference type="CDD" id="cd06552">
    <property type="entry name" value="ASCH_yqfb_like"/>
    <property type="match status" value="1"/>
</dbReference>
<proteinExistence type="predicted"/>
<reference evidence="3 4" key="1">
    <citation type="submission" date="2022-09" db="EMBL/GenBank/DDBJ databases">
        <title>Enrichment on poylsaccharides allowed isolation of novel metabolic and taxonomic groups of Haloarchaea.</title>
        <authorList>
            <person name="Sorokin D.Y."/>
            <person name="Elcheninov A.G."/>
            <person name="Khizhniak T.V."/>
            <person name="Kolganova T.V."/>
            <person name="Kublanov I.V."/>
        </authorList>
    </citation>
    <scope>NUCLEOTIDE SEQUENCE [LARGE SCALE GENOMIC DNA]</scope>
    <source>
        <strain evidence="3 4">AArc-curdl1</strain>
    </source>
</reference>
<feature type="region of interest" description="Disordered" evidence="1">
    <location>
        <begin position="1"/>
        <end position="34"/>
    </location>
</feature>
<dbReference type="EMBL" id="JAOPJZ010000002">
    <property type="protein sequence ID" value="MCU4751391.1"/>
    <property type="molecule type" value="Genomic_DNA"/>
</dbReference>
<evidence type="ECO:0000256" key="1">
    <source>
        <dbReference type="SAM" id="MobiDB-lite"/>
    </source>
</evidence>
<dbReference type="SUPFAM" id="SSF88697">
    <property type="entry name" value="PUA domain-like"/>
    <property type="match status" value="1"/>
</dbReference>
<dbReference type="Pfam" id="PF04266">
    <property type="entry name" value="ASCH"/>
    <property type="match status" value="1"/>
</dbReference>
<dbReference type="Gene3D" id="2.30.130.30">
    <property type="entry name" value="Hypothetical protein"/>
    <property type="match status" value="1"/>
</dbReference>
<protein>
    <submittedName>
        <fullName evidence="3">ASCH domain-containing protein</fullName>
    </submittedName>
</protein>
<accession>A0AAP3E5H2</accession>
<dbReference type="AlphaFoldDB" id="A0AAP3E5H2"/>
<feature type="compositionally biased region" description="Basic and acidic residues" evidence="1">
    <location>
        <begin position="8"/>
        <end position="26"/>
    </location>
</feature>
<dbReference type="Proteomes" id="UP001321047">
    <property type="component" value="Unassembled WGS sequence"/>
</dbReference>
<dbReference type="SMART" id="SM01022">
    <property type="entry name" value="ASCH"/>
    <property type="match status" value="1"/>
</dbReference>
<evidence type="ECO:0000313" key="3">
    <source>
        <dbReference type="EMBL" id="MCU4751391.1"/>
    </source>
</evidence>
<dbReference type="InterPro" id="IPR015947">
    <property type="entry name" value="PUA-like_sf"/>
</dbReference>
<dbReference type="RefSeq" id="WP_342807106.1">
    <property type="nucleotide sequence ID" value="NZ_JAOPJZ010000002.1"/>
</dbReference>
<keyword evidence="4" id="KW-1185">Reference proteome</keyword>
<gene>
    <name evidence="3" type="ORF">OB919_05260</name>
</gene>
<comment type="caution">
    <text evidence="3">The sequence shown here is derived from an EMBL/GenBank/DDBJ whole genome shotgun (WGS) entry which is preliminary data.</text>
</comment>
<evidence type="ECO:0000313" key="4">
    <source>
        <dbReference type="Proteomes" id="UP001321047"/>
    </source>
</evidence>
<name>A0AAP3E5H2_9EURY</name>
<evidence type="ECO:0000259" key="2">
    <source>
        <dbReference type="SMART" id="SM01022"/>
    </source>
</evidence>
<feature type="domain" description="ASCH" evidence="2">
    <location>
        <begin position="3"/>
        <end position="110"/>
    </location>
</feature>